<reference evidence="5 6" key="1">
    <citation type="journal article" date="2018" name="PLoS Genet.">
        <title>Population sequencing reveals clonal diversity and ancestral inbreeding in the grapevine cultivar Chardonnay.</title>
        <authorList>
            <person name="Roach M.J."/>
            <person name="Johnson D.L."/>
            <person name="Bohlmann J."/>
            <person name="van Vuuren H.J."/>
            <person name="Jones S.J."/>
            <person name="Pretorius I.S."/>
            <person name="Schmidt S.A."/>
            <person name="Borneman A.R."/>
        </authorList>
    </citation>
    <scope>NUCLEOTIDE SEQUENCE [LARGE SCALE GENOMIC DNA]</scope>
    <source>
        <strain evidence="6">cv. Chardonnay</strain>
        <tissue evidence="5">Leaf</tissue>
    </source>
</reference>
<dbReference type="InterPro" id="IPR006595">
    <property type="entry name" value="CTLH_C"/>
</dbReference>
<dbReference type="PROSITE" id="PS50897">
    <property type="entry name" value="CTLH"/>
    <property type="match status" value="1"/>
</dbReference>
<evidence type="ECO:0000313" key="5">
    <source>
        <dbReference type="EMBL" id="RVW53899.1"/>
    </source>
</evidence>
<gene>
    <name evidence="5" type="primary">TPR1_3</name>
    <name evidence="5" type="ORF">CK203_101212</name>
</gene>
<organism evidence="5 6">
    <name type="scientific">Vitis vinifera</name>
    <name type="common">Grape</name>
    <dbReference type="NCBI Taxonomy" id="29760"/>
    <lineage>
        <taxon>Eukaryota</taxon>
        <taxon>Viridiplantae</taxon>
        <taxon>Streptophyta</taxon>
        <taxon>Embryophyta</taxon>
        <taxon>Tracheophyta</taxon>
        <taxon>Spermatophyta</taxon>
        <taxon>Magnoliopsida</taxon>
        <taxon>eudicotyledons</taxon>
        <taxon>Gunneridae</taxon>
        <taxon>Pentapetalae</taxon>
        <taxon>rosids</taxon>
        <taxon>Vitales</taxon>
        <taxon>Vitaceae</taxon>
        <taxon>Viteae</taxon>
        <taxon>Vitis</taxon>
    </lineage>
</organism>
<dbReference type="SUPFAM" id="SSF50998">
    <property type="entry name" value="Quinoprotein alcohol dehydrogenase-like"/>
    <property type="match status" value="1"/>
</dbReference>
<dbReference type="InterPro" id="IPR054080">
    <property type="entry name" value="TPR1-like_2nd"/>
</dbReference>
<proteinExistence type="predicted"/>
<dbReference type="Proteomes" id="UP000288805">
    <property type="component" value="Unassembled WGS sequence"/>
</dbReference>
<name>A0A438F1L0_VITVI</name>
<dbReference type="PANTHER" id="PTHR44083:SF45">
    <property type="entry name" value="TOPLESS-RELATED PROTEIN 1"/>
    <property type="match status" value="1"/>
</dbReference>
<protein>
    <submittedName>
        <fullName evidence="5">Topless-related protein 1</fullName>
    </submittedName>
</protein>
<dbReference type="GO" id="GO:0006355">
    <property type="term" value="P:regulation of DNA-templated transcription"/>
    <property type="evidence" value="ECO:0007669"/>
    <property type="project" value="InterPro"/>
</dbReference>
<dbReference type="InterPro" id="IPR036322">
    <property type="entry name" value="WD40_repeat_dom_sf"/>
</dbReference>
<keyword evidence="1 3" id="KW-0853">WD repeat</keyword>
<dbReference type="Pfam" id="PF21889">
    <property type="entry name" value="TPR1-like_2nd"/>
    <property type="match status" value="1"/>
</dbReference>
<accession>A0A438F1L0</accession>
<comment type="caution">
    <text evidence="5">The sequence shown here is derived from an EMBL/GenBank/DDBJ whole genome shotgun (WGS) entry which is preliminary data.</text>
</comment>
<dbReference type="SUPFAM" id="SSF50978">
    <property type="entry name" value="WD40 repeat-like"/>
    <property type="match status" value="2"/>
</dbReference>
<dbReference type="Pfam" id="PF00400">
    <property type="entry name" value="WD40"/>
    <property type="match status" value="2"/>
</dbReference>
<sequence>MFLFSYKASLCSADRGTAIGVMSLSKELVFLILQFLDEENLKETAHILERETGYFFDMKYFEGLALSGNWDEVERYLSGFTKVEDNKFSLKIYFEIRKQKFLEALDNHDGSKALGILVNDLKVFASYNEDLYKEMTQLLTTDDFRKHESLSTYRDTNSARIIMMKDLKKVIEANPLFRAFGSCISTSSNFPLQLYFYSIYCDSFCSFCWNCWSLCTENPAETLEELKDSESLSKTGTLETLDEVTSGFTYPGQGQSSVLRLPDDFPKLVQKTLNEGSSPVSMDFHPVQSTLLIVGTIVGDIGLWEVLSGEKLLSRSFKVWDIGACSPIFKAAMVKDPCVSVKCIRWSPDGSIFGVAYSKHILQLYSYGGASDVQPKLEFDAHVGGVNDLAFCAPDKKLMVISCGDDKIVKVWDAVNGVKMFTFEGHEASVYSVLPHTKERIHFIFSTSVDGKIKAWLYDNLGARVDFDAPGHWCTTMAYSDDNKRIFSCGTSKDGESFLVEWNETEGSLKRIYQGLRKPSIGILQFDTAKNQFLAVGDDHLIKLWDMDNLELLTTIDADGDLPASPCVRFNKEGTLLAVFAKGNRIKILANDSSPKLQQTSENNYLASSSLSEILSELSISQISSVGSAGMEDGGVPVNEGTRSLENVKPILTEEVNGNISNIYYPPQFQFLSLPAKTNKVSSLIYNNAGDSILALGSNVHVVWKWPQNDLNMSGKATTKIPPQLWKPKGRSQLIGDYSAGTNPADVVACFVFSKNDSYGISASGGKISVFNMLTYKVTLINIRVAAWVHCPEALRITQKMTTFMSSPPMATFLALHPQDNNIIAVGLDDSTIVIYNVRNDEVENKLKGHFGKITGLAFSEIVVWNYDGWERVNSRSMQIPDEGPPLSDIRIQFHQDQIHFLAVHDTCLAIYEAKKLECIGQWVTGKFLAEISHATFSSDSQLVYAIFLDGTASVFNTPNFHLQCRIDFNACIPLDIRCDVYPLVVAAHPNNPNQFAVGLSNGGIHIIEPLESVGKWTALPPVVDPLA</sequence>
<evidence type="ECO:0000313" key="6">
    <source>
        <dbReference type="Proteomes" id="UP000288805"/>
    </source>
</evidence>
<evidence type="ECO:0000259" key="4">
    <source>
        <dbReference type="PROSITE" id="PS50897"/>
    </source>
</evidence>
<dbReference type="PROSITE" id="PS50896">
    <property type="entry name" value="LISH"/>
    <property type="match status" value="1"/>
</dbReference>
<dbReference type="AlphaFoldDB" id="A0A438F1L0"/>
<keyword evidence="2" id="KW-0677">Repeat</keyword>
<dbReference type="InterPro" id="IPR006594">
    <property type="entry name" value="LisH"/>
</dbReference>
<dbReference type="SMART" id="SM00668">
    <property type="entry name" value="CTLH"/>
    <property type="match status" value="1"/>
</dbReference>
<dbReference type="InterPro" id="IPR027728">
    <property type="entry name" value="Topless_fam"/>
</dbReference>
<dbReference type="InterPro" id="IPR054532">
    <property type="entry name" value="TPL_SMU1_LisH-like"/>
</dbReference>
<evidence type="ECO:0000256" key="3">
    <source>
        <dbReference type="PROSITE-ProRule" id="PRU00221"/>
    </source>
</evidence>
<dbReference type="InterPro" id="IPR011047">
    <property type="entry name" value="Quinoprotein_ADH-like_sf"/>
</dbReference>
<dbReference type="Pfam" id="PF17814">
    <property type="entry name" value="LisH_TPL"/>
    <property type="match status" value="1"/>
</dbReference>
<dbReference type="SMART" id="SM00320">
    <property type="entry name" value="WD40"/>
    <property type="match status" value="9"/>
</dbReference>
<dbReference type="InterPro" id="IPR001680">
    <property type="entry name" value="WD40_rpt"/>
</dbReference>
<dbReference type="InterPro" id="IPR015943">
    <property type="entry name" value="WD40/YVTN_repeat-like_dom_sf"/>
</dbReference>
<dbReference type="Gene3D" id="2.130.10.10">
    <property type="entry name" value="YVTN repeat-like/Quinoprotein amine dehydrogenase"/>
    <property type="match status" value="3"/>
</dbReference>
<feature type="domain" description="CTLH" evidence="4">
    <location>
        <begin position="54"/>
        <end position="112"/>
    </location>
</feature>
<dbReference type="SMART" id="SM00667">
    <property type="entry name" value="LisH"/>
    <property type="match status" value="1"/>
</dbReference>
<dbReference type="PANTHER" id="PTHR44083">
    <property type="entry name" value="TOPLESS-RELATED PROTEIN 1-RELATED"/>
    <property type="match status" value="1"/>
</dbReference>
<dbReference type="PROSITE" id="PS50082">
    <property type="entry name" value="WD_REPEATS_2"/>
    <property type="match status" value="1"/>
</dbReference>
<dbReference type="EMBL" id="QGNW01001137">
    <property type="protein sequence ID" value="RVW53899.1"/>
    <property type="molecule type" value="Genomic_DNA"/>
</dbReference>
<evidence type="ECO:0000256" key="2">
    <source>
        <dbReference type="ARBA" id="ARBA00022737"/>
    </source>
</evidence>
<evidence type="ECO:0000256" key="1">
    <source>
        <dbReference type="ARBA" id="ARBA00022574"/>
    </source>
</evidence>
<feature type="repeat" description="WD" evidence="3">
    <location>
        <begin position="379"/>
        <end position="422"/>
    </location>
</feature>